<dbReference type="Pfam" id="PF08780">
    <property type="entry name" value="NTase_sub_bind"/>
    <property type="match status" value="1"/>
</dbReference>
<dbReference type="NCBIfam" id="TIGR01987">
    <property type="entry name" value="HI0074"/>
    <property type="match status" value="1"/>
</dbReference>
<reference evidence="1" key="1">
    <citation type="submission" date="2019-02" db="EMBL/GenBank/DDBJ databases">
        <authorList>
            <person name="Gruber-Vodicka R. H."/>
            <person name="Seah K. B. B."/>
        </authorList>
    </citation>
    <scope>NUCLEOTIDE SEQUENCE</scope>
    <source>
        <strain evidence="1">BECK_M6</strain>
    </source>
</reference>
<dbReference type="GO" id="GO:0016740">
    <property type="term" value="F:transferase activity"/>
    <property type="evidence" value="ECO:0007669"/>
    <property type="project" value="UniProtKB-KW"/>
</dbReference>
<dbReference type="Gene3D" id="1.20.120.330">
    <property type="entry name" value="Nucleotidyltransferases domain 2"/>
    <property type="match status" value="1"/>
</dbReference>
<dbReference type="EMBL" id="CAADFH010000017">
    <property type="protein sequence ID" value="VFJ91597.1"/>
    <property type="molecule type" value="Genomic_DNA"/>
</dbReference>
<protein>
    <submittedName>
        <fullName evidence="1">Nucleotidyltransferase substrate binding protein, HI0074 family</fullName>
    </submittedName>
</protein>
<dbReference type="InterPro" id="IPR010235">
    <property type="entry name" value="HepT"/>
</dbReference>
<gene>
    <name evidence="1" type="ORF">BECKLFY1418A_GA0070994_101716</name>
</gene>
<dbReference type="AlphaFoldDB" id="A0A450UGE1"/>
<proteinExistence type="predicted"/>
<keyword evidence="1" id="KW-0808">Transferase</keyword>
<organism evidence="1">
    <name type="scientific">Candidatus Kentrum sp. LFY</name>
    <dbReference type="NCBI Taxonomy" id="2126342"/>
    <lineage>
        <taxon>Bacteria</taxon>
        <taxon>Pseudomonadati</taxon>
        <taxon>Pseudomonadota</taxon>
        <taxon>Gammaproteobacteria</taxon>
        <taxon>Candidatus Kentrum</taxon>
    </lineage>
</organism>
<accession>A0A450UGE1</accession>
<evidence type="ECO:0000313" key="1">
    <source>
        <dbReference type="EMBL" id="VFJ91597.1"/>
    </source>
</evidence>
<dbReference type="SUPFAM" id="SSF81593">
    <property type="entry name" value="Nucleotidyltransferase substrate binding subunit/domain"/>
    <property type="match status" value="1"/>
</dbReference>
<name>A0A450UGE1_9GAMM</name>
<sequence length="142" mass="17219">MTDTRWKQRFDNFDRAFVLLREVHDSGIDSLSQLEREGTIQRFEFAFELAWKTLEDYMEENGMVVTPVFPRNVIKEAFKTGLIDDGQVWIDMMLDRNRLSHRYNSRIFNEVLHKLSERYFAAFDRLHDFFLNRSVEEWRKSD</sequence>